<sequence length="528" mass="53261">MAGFVHHAIKATEQAMTATTGSGGLPGVGNWLGQAVQSAGQGTSMADGGAGQATAQSRLAGALPSSTALVQNARTALVAAQAQQAEVMLTLSEGAKTLLGGTSSARQPTASADNTATTAATSQNTAASMAGRVPTGAGTTSLVADLMQAANTVLNDPAATADQKAMASRLVQLATAMAGQSAGGGGSALAGGIAAALPLLQSLGAQPEAPGALGGAVVTTAGLYGLVGNTVQDGRLASALQGMAGAQEEEIVLPGGIVQLPQDVEAGTVAALMPASSAGVGGSLTNALSSALLPDLFRALSAVLTNTNATDEQKAAATALLQMLETADNTLDIPQALLNPLVAAALMPALSPSQRGRLVRAALAEEVEDMGQLADTEQTAQPGVAGLRAALRKNAAYLAAVQTPLLDHALQLTRKQEAEAVAAAPAGWGFAGRSREQLMDEALDVSSIMALSQNLMADSPYMGALVSTSLTPILIMSWAALLSGCLPRAYPFVPRVWRRADKKKWRRKSPNQKMDFQNLLFMGDAVEA</sequence>
<comment type="caution">
    <text evidence="1">The sequence shown here is derived from an EMBL/GenBank/DDBJ whole genome shotgun (WGS) entry which is preliminary data.</text>
</comment>
<dbReference type="OrthoDB" id="7218249at2"/>
<reference evidence="1 2" key="1">
    <citation type="submission" date="2017-04" db="EMBL/GenBank/DDBJ databases">
        <title>Kefir bacterial isolates.</title>
        <authorList>
            <person name="Kim Y."/>
            <person name="Blasche S."/>
            <person name="Patil K.R."/>
        </authorList>
    </citation>
    <scope>NUCLEOTIDE SEQUENCE [LARGE SCALE GENOMIC DNA]</scope>
    <source>
        <strain evidence="1 2">KR</strain>
    </source>
</reference>
<keyword evidence="2" id="KW-1185">Reference proteome</keyword>
<protein>
    <submittedName>
        <fullName evidence="1">Uncharacterized protein</fullName>
    </submittedName>
</protein>
<gene>
    <name evidence="1" type="ORF">B8X00_08020</name>
</gene>
<dbReference type="Proteomes" id="UP000216151">
    <property type="component" value="Unassembled WGS sequence"/>
</dbReference>
<proteinExistence type="predicted"/>
<evidence type="ECO:0000313" key="1">
    <source>
        <dbReference type="EMBL" id="PAK78091.1"/>
    </source>
</evidence>
<dbReference type="EMBL" id="NCXK01000008">
    <property type="protein sequence ID" value="PAK78091.1"/>
    <property type="molecule type" value="Genomic_DNA"/>
</dbReference>
<evidence type="ECO:0000313" key="2">
    <source>
        <dbReference type="Proteomes" id="UP000216151"/>
    </source>
</evidence>
<accession>A0A269XZ09</accession>
<organism evidence="1 2">
    <name type="scientific">Acetobacter fabarum</name>
    <dbReference type="NCBI Taxonomy" id="483199"/>
    <lineage>
        <taxon>Bacteria</taxon>
        <taxon>Pseudomonadati</taxon>
        <taxon>Pseudomonadota</taxon>
        <taxon>Alphaproteobacteria</taxon>
        <taxon>Acetobacterales</taxon>
        <taxon>Acetobacteraceae</taxon>
        <taxon>Acetobacter</taxon>
    </lineage>
</organism>
<name>A0A269XZ09_9PROT</name>
<dbReference type="RefSeq" id="WP_095349759.1">
    <property type="nucleotide sequence ID" value="NZ_NCXK01000008.1"/>
</dbReference>
<dbReference type="AlphaFoldDB" id="A0A269XZ09"/>